<dbReference type="Proteomes" id="UP000693970">
    <property type="component" value="Unassembled WGS sequence"/>
</dbReference>
<feature type="domain" description="U-box" evidence="2">
    <location>
        <begin position="130"/>
        <end position="204"/>
    </location>
</feature>
<reference evidence="3" key="2">
    <citation type="submission" date="2021-04" db="EMBL/GenBank/DDBJ databases">
        <authorList>
            <person name="Podell S."/>
        </authorList>
    </citation>
    <scope>NUCLEOTIDE SEQUENCE</scope>
    <source>
        <strain evidence="3">Hildebrandi</strain>
    </source>
</reference>
<dbReference type="GO" id="GO:0016567">
    <property type="term" value="P:protein ubiquitination"/>
    <property type="evidence" value="ECO:0007669"/>
    <property type="project" value="InterPro"/>
</dbReference>
<feature type="region of interest" description="Disordered" evidence="1">
    <location>
        <begin position="102"/>
        <end position="126"/>
    </location>
</feature>
<evidence type="ECO:0000313" key="3">
    <source>
        <dbReference type="EMBL" id="KAG7351558.1"/>
    </source>
</evidence>
<name>A0A9K3KYM7_9STRA</name>
<organism evidence="3 4">
    <name type="scientific">Nitzschia inconspicua</name>
    <dbReference type="NCBI Taxonomy" id="303405"/>
    <lineage>
        <taxon>Eukaryota</taxon>
        <taxon>Sar</taxon>
        <taxon>Stramenopiles</taxon>
        <taxon>Ochrophyta</taxon>
        <taxon>Bacillariophyta</taxon>
        <taxon>Bacillariophyceae</taxon>
        <taxon>Bacillariophycidae</taxon>
        <taxon>Bacillariales</taxon>
        <taxon>Bacillariaceae</taxon>
        <taxon>Nitzschia</taxon>
    </lineage>
</organism>
<dbReference type="InterPro" id="IPR003613">
    <property type="entry name" value="Ubox_domain"/>
</dbReference>
<comment type="caution">
    <text evidence="3">The sequence shown here is derived from an EMBL/GenBank/DDBJ whole genome shotgun (WGS) entry which is preliminary data.</text>
</comment>
<dbReference type="PANTHER" id="PTHR22849">
    <property type="entry name" value="WDSAM1 PROTEIN"/>
    <property type="match status" value="1"/>
</dbReference>
<reference evidence="3" key="1">
    <citation type="journal article" date="2021" name="Sci. Rep.">
        <title>Diploid genomic architecture of Nitzschia inconspicua, an elite biomass production diatom.</title>
        <authorList>
            <person name="Oliver A."/>
            <person name="Podell S."/>
            <person name="Pinowska A."/>
            <person name="Traller J.C."/>
            <person name="Smith S.R."/>
            <person name="McClure R."/>
            <person name="Beliaev A."/>
            <person name="Bohutskyi P."/>
            <person name="Hill E.A."/>
            <person name="Rabines A."/>
            <person name="Zheng H."/>
            <person name="Allen L.Z."/>
            <person name="Kuo A."/>
            <person name="Grigoriev I.V."/>
            <person name="Allen A.E."/>
            <person name="Hazlebeck D."/>
            <person name="Allen E.E."/>
        </authorList>
    </citation>
    <scope>NUCLEOTIDE SEQUENCE</scope>
    <source>
        <strain evidence="3">Hildebrandi</strain>
    </source>
</reference>
<dbReference type="InterPro" id="IPR045185">
    <property type="entry name" value="PUB22/23/24-like"/>
</dbReference>
<dbReference type="PANTHER" id="PTHR22849:SF164">
    <property type="entry name" value="U-BOX DOMAIN-CONTAINING PROTEIN"/>
    <property type="match status" value="1"/>
</dbReference>
<dbReference type="SMART" id="SM00504">
    <property type="entry name" value="Ubox"/>
    <property type="match status" value="2"/>
</dbReference>
<keyword evidence="4" id="KW-1185">Reference proteome</keyword>
<dbReference type="EMBL" id="JAGRRH010000018">
    <property type="protein sequence ID" value="KAG7351558.1"/>
    <property type="molecule type" value="Genomic_DNA"/>
</dbReference>
<dbReference type="PROSITE" id="PS51698">
    <property type="entry name" value="U_BOX"/>
    <property type="match status" value="1"/>
</dbReference>
<protein>
    <submittedName>
        <fullName evidence="3">U-box domain containing protein</fullName>
    </submittedName>
</protein>
<dbReference type="AlphaFoldDB" id="A0A9K3KYM7"/>
<dbReference type="GO" id="GO:0061630">
    <property type="term" value="F:ubiquitin protein ligase activity"/>
    <property type="evidence" value="ECO:0007669"/>
    <property type="project" value="InterPro"/>
</dbReference>
<evidence type="ECO:0000256" key="1">
    <source>
        <dbReference type="SAM" id="MobiDB-lite"/>
    </source>
</evidence>
<evidence type="ECO:0000313" key="4">
    <source>
        <dbReference type="Proteomes" id="UP000693970"/>
    </source>
</evidence>
<accession>A0A9K3KYM7</accession>
<dbReference type="Pfam" id="PF04564">
    <property type="entry name" value="U-box"/>
    <property type="match status" value="2"/>
</dbReference>
<proteinExistence type="predicted"/>
<gene>
    <name evidence="3" type="ORF">IV203_010918</name>
</gene>
<sequence length="259" mass="28622">MASMSTSSVSAPPSHFVCPLSNKLMKHPVMDGAIQLLGASNIVCFERSSILKALKSSPQCPITGRPLSPDNLVINTELQWKIKYWVKKNHRGNFEQANGTIANVTPTTSRPHSQPRRSTTDPSCTRDTTEAPFHFYCPLSQQIMDDPVASKSNPISFERQHILKWLELEPTCPVTGDVMTKSSLVRNTVLSKEIESWRQQQRLQQPSCSGSFMSCSAQRLPVAMLESLPTSIKIPSSPPANRLESLSSLLDQALECSLS</sequence>
<evidence type="ECO:0000259" key="2">
    <source>
        <dbReference type="PROSITE" id="PS51698"/>
    </source>
</evidence>
<dbReference type="OrthoDB" id="424220at2759"/>